<dbReference type="KEGG" id="blr:BRLA_c006050"/>
<name>A0A075R176_BRELA</name>
<dbReference type="AlphaFoldDB" id="A0A075R176"/>
<evidence type="ECO:0000313" key="1">
    <source>
        <dbReference type="EMBL" id="AIG24963.1"/>
    </source>
</evidence>
<dbReference type="HOGENOM" id="CLU_1432051_0_0_9"/>
<dbReference type="RefSeq" id="WP_003335564.1">
    <property type="nucleotide sequence ID" value="NZ_CP007806.1"/>
</dbReference>
<dbReference type="Proteomes" id="UP000005850">
    <property type="component" value="Chromosome"/>
</dbReference>
<gene>
    <name evidence="1" type="ORF">BRLA_c006050</name>
</gene>
<dbReference type="STRING" id="1042163.BRLA_c006050"/>
<evidence type="ECO:0000313" key="2">
    <source>
        <dbReference type="Proteomes" id="UP000005850"/>
    </source>
</evidence>
<reference evidence="1 2" key="1">
    <citation type="journal article" date="2011" name="J. Bacteriol.">
        <title>Genome sequence of Brevibacillus laterosporus LMG 15441, a pathogen of invertebrates.</title>
        <authorList>
            <person name="Djukic M."/>
            <person name="Poehlein A."/>
            <person name="Thurmer A."/>
            <person name="Daniel R."/>
        </authorList>
    </citation>
    <scope>NUCLEOTIDE SEQUENCE [LARGE SCALE GENOMIC DNA]</scope>
    <source>
        <strain evidence="1 2">LMG 15441</strain>
    </source>
</reference>
<sequence length="189" mass="21362">MDMREAHIIDLASIYNTKGVSIQDPKLVAQLDHIHSSIPGEIFPSDEVISYQGIPFAFPLTEAVDNDVISCDGQIVEVNAQRSFQTLAFLGFSLFGDYQDKFTIHYADGVEEEVRFGLTNWKQYKTGTPLFGEQIAMSLPYYVENMILTELPRTVWLQKVTLQHSGHIKQVILPRNPYLIVIALTLCNV</sequence>
<dbReference type="eggNOG" id="COG1470">
    <property type="taxonomic scope" value="Bacteria"/>
</dbReference>
<accession>A0A075R176</accession>
<proteinExistence type="predicted"/>
<keyword evidence="2" id="KW-1185">Reference proteome</keyword>
<organism evidence="1 2">
    <name type="scientific">Brevibacillus laterosporus LMG 15441</name>
    <dbReference type="NCBI Taxonomy" id="1042163"/>
    <lineage>
        <taxon>Bacteria</taxon>
        <taxon>Bacillati</taxon>
        <taxon>Bacillota</taxon>
        <taxon>Bacilli</taxon>
        <taxon>Bacillales</taxon>
        <taxon>Paenibacillaceae</taxon>
        <taxon>Brevibacillus</taxon>
    </lineage>
</organism>
<protein>
    <submittedName>
        <fullName evidence="1">Uncharacterized protein</fullName>
    </submittedName>
</protein>
<dbReference type="EMBL" id="CP007806">
    <property type="protein sequence ID" value="AIG24963.1"/>
    <property type="molecule type" value="Genomic_DNA"/>
</dbReference>